<gene>
    <name evidence="2" type="ORF">MGWOODY_XGa1866</name>
</gene>
<dbReference type="Pfam" id="PF00378">
    <property type="entry name" value="ECH_1"/>
    <property type="match status" value="1"/>
</dbReference>
<dbReference type="GO" id="GO:0008300">
    <property type="term" value="P:isoprenoid catabolic process"/>
    <property type="evidence" value="ECO:0007669"/>
    <property type="project" value="TreeGrafter"/>
</dbReference>
<name>A0A161K6P1_9ZZZZ</name>
<evidence type="ECO:0000313" key="2">
    <source>
        <dbReference type="EMBL" id="CUS54876.1"/>
    </source>
</evidence>
<dbReference type="InterPro" id="IPR014748">
    <property type="entry name" value="Enoyl-CoA_hydra_C"/>
</dbReference>
<evidence type="ECO:0000256" key="1">
    <source>
        <dbReference type="ARBA" id="ARBA00005254"/>
    </source>
</evidence>
<dbReference type="PANTHER" id="PTHR42964:SF1">
    <property type="entry name" value="POLYKETIDE BIOSYNTHESIS ENOYL-COA HYDRATASE PKSH-RELATED"/>
    <property type="match status" value="1"/>
</dbReference>
<dbReference type="EC" id="4.2.1.18" evidence="2"/>
<dbReference type="GO" id="GO:0004490">
    <property type="term" value="F:methylglutaconyl-CoA hydratase activity"/>
    <property type="evidence" value="ECO:0007669"/>
    <property type="project" value="UniProtKB-EC"/>
</dbReference>
<dbReference type="Gene3D" id="1.10.12.10">
    <property type="entry name" value="Lyase 2-enoyl-coa Hydratase, Chain A, domain 2"/>
    <property type="match status" value="1"/>
</dbReference>
<proteinExistence type="inferred from homology"/>
<dbReference type="InterPro" id="IPR051683">
    <property type="entry name" value="Enoyl-CoA_Hydratase/Isomerase"/>
</dbReference>
<dbReference type="EMBL" id="CZRL01000106">
    <property type="protein sequence ID" value="CUS54876.1"/>
    <property type="molecule type" value="Genomic_DNA"/>
</dbReference>
<dbReference type="CDD" id="cd06558">
    <property type="entry name" value="crotonase-like"/>
    <property type="match status" value="1"/>
</dbReference>
<dbReference type="InterPro" id="IPR001753">
    <property type="entry name" value="Enoyl-CoA_hydra/iso"/>
</dbReference>
<reference evidence="2" key="1">
    <citation type="submission" date="2015-10" db="EMBL/GenBank/DDBJ databases">
        <authorList>
            <person name="Gilbert D.G."/>
        </authorList>
    </citation>
    <scope>NUCLEOTIDE SEQUENCE</scope>
</reference>
<comment type="similarity">
    <text evidence="1">Belongs to the enoyl-CoA hydratase/isomerase family.</text>
</comment>
<protein>
    <submittedName>
        <fullName evidence="2">Methylglutaconyl-CoA hydratase</fullName>
        <ecNumber evidence="2">4.2.1.18</ecNumber>
    </submittedName>
</protein>
<dbReference type="SUPFAM" id="SSF52096">
    <property type="entry name" value="ClpP/crotonase"/>
    <property type="match status" value="1"/>
</dbReference>
<dbReference type="PANTHER" id="PTHR42964">
    <property type="entry name" value="ENOYL-COA HYDRATASE"/>
    <property type="match status" value="1"/>
</dbReference>
<accession>A0A161K6P1</accession>
<dbReference type="AlphaFoldDB" id="A0A161K6P1"/>
<dbReference type="Gene3D" id="3.90.226.10">
    <property type="entry name" value="2-enoyl-CoA Hydratase, Chain A, domain 1"/>
    <property type="match status" value="1"/>
</dbReference>
<keyword evidence="2" id="KW-0456">Lyase</keyword>
<organism evidence="2">
    <name type="scientific">hydrothermal vent metagenome</name>
    <dbReference type="NCBI Taxonomy" id="652676"/>
    <lineage>
        <taxon>unclassified sequences</taxon>
        <taxon>metagenomes</taxon>
        <taxon>ecological metagenomes</taxon>
    </lineage>
</organism>
<sequence>MKTVTREIDDRGVVHLTLNRPAVHNAFNDELIMELTGSLEKSAGEAGIRALVLSGKGKSFSAGADLNWMHRAADYSPEENQADADRLAVMLHTLDNFPVPTVVVVNGAAFGGGVGLVASCDIALASDRALFSLSEVRLGLIPATISPFVVNAIGQRSARRYFLTGERFDAATAARIGLIHDVVPDSDLAEATDAMIKQILVGGPQSQIAAKALLSRLRDKNDEEDSVIWTARLIAEIRATDEAKSGISAFLNKTPPPWHSKP</sequence>
<dbReference type="InterPro" id="IPR029045">
    <property type="entry name" value="ClpP/crotonase-like_dom_sf"/>
</dbReference>